<name>A0A7G7YQV5_9CORY</name>
<dbReference type="AlphaFoldDB" id="A0A7G7YQV5"/>
<dbReference type="PANTHER" id="PTHR38441">
    <property type="entry name" value="INTEGRAL MEMBRANE PROTEIN-RELATED"/>
    <property type="match status" value="1"/>
</dbReference>
<dbReference type="Pfam" id="PF04341">
    <property type="entry name" value="DUF485"/>
    <property type="match status" value="1"/>
</dbReference>
<evidence type="ECO:0000313" key="2">
    <source>
        <dbReference type="Proteomes" id="UP000515275"/>
    </source>
</evidence>
<sequence length="119" mass="13453">MQRHTPTPQEFVAAQQSAEFQELRSKQRGFTFPLTVAGIVWFVIYILTAMYTPDFFGHAVFGNVNIGILFGFAQFVTTFLITWLYVNYSNKNLEPRARAIRESLEGSPHAASHNPNAQA</sequence>
<organism evidence="1 2">
    <name type="scientific">Corynebacterium anserum</name>
    <dbReference type="NCBI Taxonomy" id="2684406"/>
    <lineage>
        <taxon>Bacteria</taxon>
        <taxon>Bacillati</taxon>
        <taxon>Actinomycetota</taxon>
        <taxon>Actinomycetes</taxon>
        <taxon>Mycobacteriales</taxon>
        <taxon>Corynebacteriaceae</taxon>
        <taxon>Corynebacterium</taxon>
    </lineage>
</organism>
<reference evidence="1 2" key="1">
    <citation type="submission" date="2019-12" db="EMBL/GenBank/DDBJ databases">
        <title>Corynebacterium sp. nov., isolated from feces of the Anser Albifrons in China.</title>
        <authorList>
            <person name="Liu Q."/>
        </authorList>
    </citation>
    <scope>NUCLEOTIDE SEQUENCE [LARGE SCALE GENOMIC DNA]</scope>
    <source>
        <strain evidence="1 2">23H37-10</strain>
    </source>
</reference>
<dbReference type="InterPro" id="IPR007436">
    <property type="entry name" value="DUF485"/>
</dbReference>
<evidence type="ECO:0000313" key="1">
    <source>
        <dbReference type="EMBL" id="QNH96875.1"/>
    </source>
</evidence>
<proteinExistence type="predicted"/>
<gene>
    <name evidence="1" type="ORF">GP473_02110</name>
</gene>
<dbReference type="KEGG" id="cans:GP473_02110"/>
<accession>A0A7G7YQV5</accession>
<dbReference type="PANTHER" id="PTHR38441:SF1">
    <property type="entry name" value="MEMBRANE PROTEIN"/>
    <property type="match status" value="1"/>
</dbReference>
<protein>
    <submittedName>
        <fullName evidence="1">DUF485 domain-containing protein</fullName>
    </submittedName>
</protein>
<dbReference type="Proteomes" id="UP000515275">
    <property type="component" value="Chromosome"/>
</dbReference>
<dbReference type="EMBL" id="CP046883">
    <property type="protein sequence ID" value="QNH96875.1"/>
    <property type="molecule type" value="Genomic_DNA"/>
</dbReference>
<keyword evidence="2" id="KW-1185">Reference proteome</keyword>